<keyword evidence="2" id="KW-0812">Transmembrane</keyword>
<organism evidence="4 5">
    <name type="scientific">Sulfobacillus thermotolerans</name>
    <dbReference type="NCBI Taxonomy" id="338644"/>
    <lineage>
        <taxon>Bacteria</taxon>
        <taxon>Bacillati</taxon>
        <taxon>Bacillota</taxon>
        <taxon>Clostridia</taxon>
        <taxon>Eubacteriales</taxon>
        <taxon>Clostridiales Family XVII. Incertae Sedis</taxon>
        <taxon>Sulfobacillus</taxon>
    </lineage>
</organism>
<evidence type="ECO:0000259" key="3">
    <source>
        <dbReference type="Pfam" id="PF07811"/>
    </source>
</evidence>
<protein>
    <recommendedName>
        <fullName evidence="3">TadE-like domain-containing protein</fullName>
    </recommendedName>
</protein>
<keyword evidence="2" id="KW-1133">Transmembrane helix</keyword>
<evidence type="ECO:0000256" key="2">
    <source>
        <dbReference type="SAM" id="Phobius"/>
    </source>
</evidence>
<name>A0ABN5H210_9FIRM</name>
<evidence type="ECO:0000313" key="5">
    <source>
        <dbReference type="Proteomes" id="UP000325292"/>
    </source>
</evidence>
<feature type="transmembrane region" description="Helical" evidence="2">
    <location>
        <begin position="20"/>
        <end position="43"/>
    </location>
</feature>
<evidence type="ECO:0000313" key="4">
    <source>
        <dbReference type="EMBL" id="AUW94782.1"/>
    </source>
</evidence>
<dbReference type="Pfam" id="PF07811">
    <property type="entry name" value="TadE"/>
    <property type="match status" value="1"/>
</dbReference>
<feature type="region of interest" description="Disordered" evidence="1">
    <location>
        <begin position="175"/>
        <end position="195"/>
    </location>
</feature>
<feature type="domain" description="TadE-like" evidence="3">
    <location>
        <begin position="16"/>
        <end position="58"/>
    </location>
</feature>
<proteinExistence type="predicted"/>
<keyword evidence="2" id="KW-0472">Membrane</keyword>
<gene>
    <name evidence="4" type="ORF">BXT84_13190</name>
</gene>
<dbReference type="Proteomes" id="UP000325292">
    <property type="component" value="Chromosome"/>
</dbReference>
<sequence length="195" mass="20110">MRIAPWLGSRWQDRQGQALVEFALVIPLLLLFLLAIIQMGLLFNGFITIQQAARIGVRDASLGESTQSVGCAIHNQIATDGLFPSSAVVYWSISSSPTTSTPSAAPSGSPPSSTSASATSSSSSSPSPSATSSPSPAPSASGSLSTVSVKVSTDYPLIVPIPGFSNKIPIGQSYTMVQEDPSQGDQATTSQYSCP</sequence>
<accession>A0ABN5H210</accession>
<evidence type="ECO:0000256" key="1">
    <source>
        <dbReference type="SAM" id="MobiDB-lite"/>
    </source>
</evidence>
<keyword evidence="5" id="KW-1185">Reference proteome</keyword>
<dbReference type="EMBL" id="CP019454">
    <property type="protein sequence ID" value="AUW94782.1"/>
    <property type="molecule type" value="Genomic_DNA"/>
</dbReference>
<dbReference type="InterPro" id="IPR012495">
    <property type="entry name" value="TadE-like_dom"/>
</dbReference>
<feature type="region of interest" description="Disordered" evidence="1">
    <location>
        <begin position="99"/>
        <end position="146"/>
    </location>
</feature>
<reference evidence="4 5" key="1">
    <citation type="journal article" date="2019" name="Sci. Rep.">
        <title>Sulfobacillus thermotolerans: new insights into resistance and metabolic capacities of acidophilic chemolithotrophs.</title>
        <authorList>
            <person name="Panyushkina A.E."/>
            <person name="Babenko V.V."/>
            <person name="Nikitina A.S."/>
            <person name="Selezneva O.V."/>
            <person name="Tsaplina I.A."/>
            <person name="Letarova M.A."/>
            <person name="Kostryukova E.S."/>
            <person name="Letarov A.V."/>
        </authorList>
    </citation>
    <scope>NUCLEOTIDE SEQUENCE [LARGE SCALE GENOMIC DNA]</scope>
    <source>
        <strain evidence="4 5">Kr1</strain>
    </source>
</reference>